<feature type="signal peptide" evidence="1">
    <location>
        <begin position="1"/>
        <end position="29"/>
    </location>
</feature>
<organism evidence="2 3">
    <name type="scientific">Thiopseudomonas acetoxidans</name>
    <dbReference type="NCBI Taxonomy" id="3041622"/>
    <lineage>
        <taxon>Bacteria</taxon>
        <taxon>Pseudomonadati</taxon>
        <taxon>Pseudomonadota</taxon>
        <taxon>Gammaproteobacteria</taxon>
        <taxon>Pseudomonadales</taxon>
        <taxon>Pseudomonadaceae</taxon>
        <taxon>Thiopseudomonas</taxon>
    </lineage>
</organism>
<dbReference type="RefSeq" id="WP_289409839.1">
    <property type="nucleotide sequence ID" value="NZ_JAUCDY010000002.1"/>
</dbReference>
<feature type="chain" id="PRO_5046669759" description="Histidine phosphatase family protein" evidence="1">
    <location>
        <begin position="30"/>
        <end position="225"/>
    </location>
</feature>
<accession>A0ABT7SLW2</accession>
<evidence type="ECO:0000313" key="3">
    <source>
        <dbReference type="Proteomes" id="UP001241056"/>
    </source>
</evidence>
<evidence type="ECO:0000256" key="1">
    <source>
        <dbReference type="SAM" id="SignalP"/>
    </source>
</evidence>
<proteinExistence type="predicted"/>
<evidence type="ECO:0008006" key="4">
    <source>
        <dbReference type="Google" id="ProtNLM"/>
    </source>
</evidence>
<keyword evidence="1" id="KW-0732">Signal</keyword>
<dbReference type="Gene3D" id="3.40.50.1240">
    <property type="entry name" value="Phosphoglycerate mutase-like"/>
    <property type="match status" value="1"/>
</dbReference>
<gene>
    <name evidence="2" type="ORF">QEZ41_02670</name>
</gene>
<comment type="caution">
    <text evidence="2">The sequence shown here is derived from an EMBL/GenBank/DDBJ whole genome shotgun (WGS) entry which is preliminary data.</text>
</comment>
<keyword evidence="3" id="KW-1185">Reference proteome</keyword>
<dbReference type="SUPFAM" id="SSF53254">
    <property type="entry name" value="Phosphoglycerate mutase-like"/>
    <property type="match status" value="1"/>
</dbReference>
<dbReference type="CDD" id="cd07040">
    <property type="entry name" value="HP"/>
    <property type="match status" value="1"/>
</dbReference>
<dbReference type="InterPro" id="IPR029033">
    <property type="entry name" value="His_PPase_superfam"/>
</dbReference>
<name>A0ABT7SLW2_9GAMM</name>
<dbReference type="Proteomes" id="UP001241056">
    <property type="component" value="Unassembled WGS sequence"/>
</dbReference>
<evidence type="ECO:0000313" key="2">
    <source>
        <dbReference type="EMBL" id="MDM7857185.1"/>
    </source>
</evidence>
<sequence>MKLIFNQCAVFRIKTFFVSCIIASSLAAAETDVPAPSSFHAVAATAAHIQLLKQGGLVIYMRHGRTDPRFPDMIPVNLDDCDSQRPLSDAGRQLLDQIGISFAKLQIPYRTVISSPFCRAKESAKRVFGEHIKVDIALRYTAAMPDAEKQPAVKRTREWISKPVEEQGYNRIVVAHGPNIAEIMDYLPPESTMIIFRPLGAQGFAYIASIEPNHWPALLQELELE</sequence>
<reference evidence="2 3" key="1">
    <citation type="submission" date="2023-06" db="EMBL/GenBank/DDBJ databases">
        <title>Thiopseudomonas sp. CY1220 draft genome sequence.</title>
        <authorList>
            <person name="Zhao G."/>
            <person name="An M."/>
        </authorList>
    </citation>
    <scope>NUCLEOTIDE SEQUENCE [LARGE SCALE GENOMIC DNA]</scope>
    <source>
        <strain evidence="2 3">CY1220</strain>
    </source>
</reference>
<dbReference type="EMBL" id="JAUCDY010000002">
    <property type="protein sequence ID" value="MDM7857185.1"/>
    <property type="molecule type" value="Genomic_DNA"/>
</dbReference>
<protein>
    <recommendedName>
        <fullName evidence="4">Histidine phosphatase family protein</fullName>
    </recommendedName>
</protein>